<evidence type="ECO:0000256" key="3">
    <source>
        <dbReference type="ARBA" id="ARBA00022490"/>
    </source>
</evidence>
<dbReference type="InterPro" id="IPR006074">
    <property type="entry name" value="GTP1-OBG_CS"/>
</dbReference>
<dbReference type="PRINTS" id="PR00326">
    <property type="entry name" value="GTP1OBG"/>
</dbReference>
<dbReference type="HAMAP" id="MF_01454">
    <property type="entry name" value="GTPase_Obg"/>
    <property type="match status" value="1"/>
</dbReference>
<feature type="domain" description="OCT" evidence="10">
    <location>
        <begin position="517"/>
        <end position="595"/>
    </location>
</feature>
<keyword evidence="8" id="KW-0342">GTP-binding</keyword>
<dbReference type="RefSeq" id="XP_021338073.1">
    <property type="nucleotide sequence ID" value="XM_021483113.1"/>
</dbReference>
<dbReference type="InterPro" id="IPR027417">
    <property type="entry name" value="P-loop_NTPase"/>
</dbReference>
<dbReference type="AlphaFoldDB" id="A0A1R4AA24"/>
<dbReference type="EMBL" id="FO082872">
    <property type="protein sequence ID" value="SJK85862.1"/>
    <property type="molecule type" value="Genomic_DNA"/>
</dbReference>
<dbReference type="GO" id="GO:0005525">
    <property type="term" value="F:GTP binding"/>
    <property type="evidence" value="ECO:0007669"/>
    <property type="project" value="UniProtKB-KW"/>
</dbReference>
<dbReference type="OrthoDB" id="347018at2759"/>
<dbReference type="GO" id="GO:0000287">
    <property type="term" value="F:magnesium ion binding"/>
    <property type="evidence" value="ECO:0007669"/>
    <property type="project" value="InterPro"/>
</dbReference>
<keyword evidence="7" id="KW-0460">Magnesium</keyword>
<dbReference type="NCBIfam" id="TIGR03595">
    <property type="entry name" value="Obg_CgtA_exten"/>
    <property type="match status" value="1"/>
</dbReference>
<dbReference type="PROSITE" id="PS51881">
    <property type="entry name" value="OCT"/>
    <property type="match status" value="1"/>
</dbReference>
<keyword evidence="4" id="KW-0479">Metal-binding</keyword>
<reference evidence="12 13" key="2">
    <citation type="journal article" date="2013" name="PLoS ONE">
        <title>Whole genome mapping and re-organization of the nuclear and mitochondrial genomes of Babesia microti isolates.</title>
        <authorList>
            <person name="Cornillot E."/>
            <person name="Dassouli A."/>
            <person name="Garg A."/>
            <person name="Pachikara N."/>
            <person name="Randazzo S."/>
            <person name="Depoix D."/>
            <person name="Carcy B."/>
            <person name="Delbecq S."/>
            <person name="Frutos R."/>
            <person name="Silva J.C."/>
            <person name="Sutton R."/>
            <person name="Krause P.J."/>
            <person name="Mamoun C.B."/>
        </authorList>
    </citation>
    <scope>NUCLEOTIDE SEQUENCE [LARGE SCALE GENOMIC DNA]</scope>
    <source>
        <strain evidence="12 13">RI</strain>
    </source>
</reference>
<dbReference type="InterPro" id="IPR036346">
    <property type="entry name" value="GTP-bd_prot_GTP1/OBG_C_sf"/>
</dbReference>
<dbReference type="Pfam" id="PF09269">
    <property type="entry name" value="DUF1967"/>
    <property type="match status" value="1"/>
</dbReference>
<accession>A0A1R4AA24</accession>
<comment type="similarity">
    <text evidence="2">Belongs to the TRAFAC class OBG-HflX-like GTPase superfamily. OBG GTPase family.</text>
</comment>
<dbReference type="InterPro" id="IPR006073">
    <property type="entry name" value="GTP-bd"/>
</dbReference>
<evidence type="ECO:0000256" key="1">
    <source>
        <dbReference type="ARBA" id="ARBA00001946"/>
    </source>
</evidence>
<evidence type="ECO:0000256" key="6">
    <source>
        <dbReference type="ARBA" id="ARBA00022801"/>
    </source>
</evidence>
<dbReference type="PANTHER" id="PTHR11702:SF31">
    <property type="entry name" value="MITOCHONDRIAL RIBOSOME-ASSOCIATED GTPASE 2"/>
    <property type="match status" value="1"/>
</dbReference>
<dbReference type="PROSITE" id="PS51883">
    <property type="entry name" value="OBG"/>
    <property type="match status" value="1"/>
</dbReference>
<keyword evidence="3" id="KW-0963">Cytoplasm</keyword>
<feature type="domain" description="Obg" evidence="11">
    <location>
        <begin position="58"/>
        <end position="215"/>
    </location>
</feature>
<dbReference type="Gene3D" id="2.70.210.12">
    <property type="entry name" value="GTP1/OBG domain"/>
    <property type="match status" value="1"/>
</dbReference>
<dbReference type="GO" id="GO:0042254">
    <property type="term" value="P:ribosome biogenesis"/>
    <property type="evidence" value="ECO:0007669"/>
    <property type="project" value="UniProtKB-UniRule"/>
</dbReference>
<dbReference type="Proteomes" id="UP000002899">
    <property type="component" value="Chromosome II"/>
</dbReference>
<dbReference type="GeneID" id="24423991"/>
<dbReference type="InterPro" id="IPR031167">
    <property type="entry name" value="G_OBG"/>
</dbReference>
<evidence type="ECO:0000256" key="8">
    <source>
        <dbReference type="ARBA" id="ARBA00023134"/>
    </source>
</evidence>
<dbReference type="FunFam" id="2.70.210.12:FF:000001">
    <property type="entry name" value="GTPase Obg"/>
    <property type="match status" value="1"/>
</dbReference>
<dbReference type="SUPFAM" id="SSF52540">
    <property type="entry name" value="P-loop containing nucleoside triphosphate hydrolases"/>
    <property type="match status" value="1"/>
</dbReference>
<evidence type="ECO:0000259" key="11">
    <source>
        <dbReference type="PROSITE" id="PS51883"/>
    </source>
</evidence>
<gene>
    <name evidence="12" type="ORF">BMR1_02g01015</name>
</gene>
<dbReference type="Pfam" id="PF01018">
    <property type="entry name" value="GTP1_OBG"/>
    <property type="match status" value="1"/>
</dbReference>
<evidence type="ECO:0000256" key="2">
    <source>
        <dbReference type="ARBA" id="ARBA00007699"/>
    </source>
</evidence>
<dbReference type="InterPro" id="IPR014100">
    <property type="entry name" value="GTP-bd_Obg/CgtA"/>
</dbReference>
<proteinExistence type="inferred from homology"/>
<reference evidence="12 13" key="1">
    <citation type="journal article" date="2012" name="Nucleic Acids Res.">
        <title>Sequencing of the smallest Apicomplexan genome from the human pathogen Babesia microti.</title>
        <authorList>
            <person name="Cornillot E."/>
            <person name="Hadj-Kaddour K."/>
            <person name="Dassouli A."/>
            <person name="Noel B."/>
            <person name="Ranwez V."/>
            <person name="Vacherie B."/>
            <person name="Augagneur Y."/>
            <person name="Bres V."/>
            <person name="Duclos A."/>
            <person name="Randazzo S."/>
            <person name="Carcy B."/>
            <person name="Debierre-Grockiego F."/>
            <person name="Delbecq S."/>
            <person name="Moubri-Menage K."/>
            <person name="Shams-Eldin H."/>
            <person name="Usmani-Brown S."/>
            <person name="Bringaud F."/>
            <person name="Wincker P."/>
            <person name="Vivares C.P."/>
            <person name="Schwarz R.T."/>
            <person name="Schetters T.P."/>
            <person name="Krause P.J."/>
            <person name="Gorenflot A."/>
            <person name="Berry V."/>
            <person name="Barbe V."/>
            <person name="Ben Mamoun C."/>
        </authorList>
    </citation>
    <scope>NUCLEOTIDE SEQUENCE [LARGE SCALE GENOMIC DNA]</scope>
    <source>
        <strain evidence="12 13">RI</strain>
    </source>
</reference>
<dbReference type="VEuPathDB" id="PiroplasmaDB:BMR1_02g01015"/>
<protein>
    <submittedName>
        <fullName evidence="12">Obg, GTP-binding protein</fullName>
    </submittedName>
</protein>
<dbReference type="CDD" id="cd01898">
    <property type="entry name" value="Obg"/>
    <property type="match status" value="1"/>
</dbReference>
<evidence type="ECO:0000256" key="7">
    <source>
        <dbReference type="ARBA" id="ARBA00022842"/>
    </source>
</evidence>
<dbReference type="PANTHER" id="PTHR11702">
    <property type="entry name" value="DEVELOPMENTALLY REGULATED GTP-BINDING PROTEIN-RELATED"/>
    <property type="match status" value="1"/>
</dbReference>
<comment type="cofactor">
    <cofactor evidence="1">
        <name>Mg(2+)</name>
        <dbReference type="ChEBI" id="CHEBI:18420"/>
    </cofactor>
</comment>
<keyword evidence="6" id="KW-0378">Hydrolase</keyword>
<feature type="domain" description="OBG-type G" evidence="9">
    <location>
        <begin position="216"/>
        <end position="484"/>
    </location>
</feature>
<evidence type="ECO:0000313" key="12">
    <source>
        <dbReference type="EMBL" id="SJK85862.1"/>
    </source>
</evidence>
<dbReference type="KEGG" id="bmic:BMR1_02g01015"/>
<dbReference type="InterPro" id="IPR006169">
    <property type="entry name" value="GTP1_OBG_dom"/>
</dbReference>
<dbReference type="Gene3D" id="3.30.300.350">
    <property type="entry name" value="GTP-binding protein OBG, C-terminal domain"/>
    <property type="match status" value="1"/>
</dbReference>
<sequence>MKCSYLHIFDTIILPIIIVTNVICYRNITNHLFITSSSVSDLNSGHFVKYRLYAGEDDIFVDTCKITVKAGDGGNGCLSFRREKHVPLGGPSGGSGGHGGNVYVLGDKALTNLYQIKMKTYFKASNGLNGKGSQRRGIKGKDIDVRIPLGTLIYDANGNFVGEITSHNQRICVARGGRGGRGNFSFRSQRNNAPHMSEKGEIGVTRDLHFTYKILGDVGLVGLPNSGKSLLLSRVTNANPKVGPFPFCTTKPNLGVYPAQNIQVQTDLLNDSLDLPTQLIDGDHLDSENRTYTQQFGINTMESATIVEESDSASDLDVNDPSRIYSELNDSGTNHQDHVIDDMVGLTSFNVEKITEDGKNSYRMVIADIPGIVEGAHEGKGLGLDFLKHIQKCHILVHIIDASSKDPLRDYQIVTNEMQHYDPNLLKKIQIILLNKSDLVSSNDMELLVNNFKKICVNEYVYAVSALIGDNLGDVFDIILKKRTECIKASSDSEELQGDESGGNSKGLDYFSAMDDFRKYSPRDYTIHKVAEGVYRLYGKYLERKVGMMNLDQYESVLWLNRLLDKYGVMNKVKACGAQPNEILLIGKYEFTIPKI</sequence>
<dbReference type="InterPro" id="IPR045086">
    <property type="entry name" value="OBG_GTPase"/>
</dbReference>
<reference evidence="12 13" key="3">
    <citation type="journal article" date="2016" name="Sci. Rep.">
        <title>Genome-wide diversity and gene expression profiling of Babesia microti isolates identify polymorphic genes that mediate host-pathogen interactions.</title>
        <authorList>
            <person name="Silva J.C."/>
            <person name="Cornillot E."/>
            <person name="McCracken C."/>
            <person name="Usmani-Brown S."/>
            <person name="Dwivedi A."/>
            <person name="Ifeonu O.O."/>
            <person name="Crabtree J."/>
            <person name="Gotia H.T."/>
            <person name="Virji A.Z."/>
            <person name="Reynes C."/>
            <person name="Colinge J."/>
            <person name="Kumar V."/>
            <person name="Lawres L."/>
            <person name="Pazzi J.E."/>
            <person name="Pablo J.V."/>
            <person name="Hung C."/>
            <person name="Brancato J."/>
            <person name="Kumari P."/>
            <person name="Orvis J."/>
            <person name="Tretina K."/>
            <person name="Chibucos M."/>
            <person name="Ott S."/>
            <person name="Sadzewicz L."/>
            <person name="Sengamalay N."/>
            <person name="Shetty A.C."/>
            <person name="Su Q."/>
            <person name="Tallon L."/>
            <person name="Fraser C.M."/>
            <person name="Frutos R."/>
            <person name="Molina D.M."/>
            <person name="Krause P.J."/>
            <person name="Ben Mamoun C."/>
        </authorList>
    </citation>
    <scope>NUCLEOTIDE SEQUENCE [LARGE SCALE GENOMIC DNA]</scope>
    <source>
        <strain evidence="12 13">RI</strain>
    </source>
</reference>
<dbReference type="InterPro" id="IPR036726">
    <property type="entry name" value="GTP1_OBG_dom_sf"/>
</dbReference>
<dbReference type="InterPro" id="IPR015349">
    <property type="entry name" value="OCT_dom"/>
</dbReference>
<keyword evidence="5" id="KW-0547">Nucleotide-binding</keyword>
<evidence type="ECO:0000259" key="9">
    <source>
        <dbReference type="PROSITE" id="PS51710"/>
    </source>
</evidence>
<dbReference type="GO" id="GO:0003924">
    <property type="term" value="F:GTPase activity"/>
    <property type="evidence" value="ECO:0007669"/>
    <property type="project" value="InterPro"/>
</dbReference>
<dbReference type="SUPFAM" id="SSF102741">
    <property type="entry name" value="Obg GTP-binding protein C-terminal domain"/>
    <property type="match status" value="1"/>
</dbReference>
<evidence type="ECO:0000256" key="4">
    <source>
        <dbReference type="ARBA" id="ARBA00022723"/>
    </source>
</evidence>
<dbReference type="PROSITE" id="PS51710">
    <property type="entry name" value="G_OBG"/>
    <property type="match status" value="1"/>
</dbReference>
<evidence type="ECO:0000313" key="13">
    <source>
        <dbReference type="Proteomes" id="UP000002899"/>
    </source>
</evidence>
<name>A0A1R4AA24_BABMR</name>
<keyword evidence="13" id="KW-1185">Reference proteome</keyword>
<dbReference type="SUPFAM" id="SSF82051">
    <property type="entry name" value="Obg GTP-binding protein N-terminal domain"/>
    <property type="match status" value="1"/>
</dbReference>
<evidence type="ECO:0000259" key="10">
    <source>
        <dbReference type="PROSITE" id="PS51881"/>
    </source>
</evidence>
<dbReference type="PROSITE" id="PS00905">
    <property type="entry name" value="GTP1_OBG"/>
    <property type="match status" value="1"/>
</dbReference>
<dbReference type="Pfam" id="PF01926">
    <property type="entry name" value="MMR_HSR1"/>
    <property type="match status" value="2"/>
</dbReference>
<dbReference type="Gene3D" id="3.40.50.300">
    <property type="entry name" value="P-loop containing nucleotide triphosphate hydrolases"/>
    <property type="match status" value="1"/>
</dbReference>
<organism evidence="12 13">
    <name type="scientific">Babesia microti (strain RI)</name>
    <dbReference type="NCBI Taxonomy" id="1133968"/>
    <lineage>
        <taxon>Eukaryota</taxon>
        <taxon>Sar</taxon>
        <taxon>Alveolata</taxon>
        <taxon>Apicomplexa</taxon>
        <taxon>Aconoidasida</taxon>
        <taxon>Piroplasmida</taxon>
        <taxon>Babesiidae</taxon>
        <taxon>Babesia</taxon>
    </lineage>
</organism>
<evidence type="ECO:0000256" key="5">
    <source>
        <dbReference type="ARBA" id="ARBA00022741"/>
    </source>
</evidence>